<name>A0ABD0P4T3_CIRMR</name>
<sequence>STPSSPVLAGPSMVLGPDFSPQRNLLSQAGGTILHGCRQEPPGYTPSVRPRVPTWNLAVVLEALCNPPFKPIEEIFDWLLTIKTTLLLALSFLKWVGDLQALDFAPGLAKAFLYPRAGYVPKPVVLQAFCPPPFREPDQQKLNRLG</sequence>
<keyword evidence="2" id="KW-1185">Reference proteome</keyword>
<reference evidence="1 2" key="1">
    <citation type="submission" date="2024-05" db="EMBL/GenBank/DDBJ databases">
        <title>Genome sequencing and assembly of Indian major carp, Cirrhinus mrigala (Hamilton, 1822).</title>
        <authorList>
            <person name="Mohindra V."/>
            <person name="Chowdhury L.M."/>
            <person name="Lal K."/>
            <person name="Jena J.K."/>
        </authorList>
    </citation>
    <scope>NUCLEOTIDE SEQUENCE [LARGE SCALE GENOMIC DNA]</scope>
    <source>
        <strain evidence="1">CM1030</strain>
        <tissue evidence="1">Blood</tissue>
    </source>
</reference>
<proteinExistence type="predicted"/>
<feature type="non-terminal residue" evidence="1">
    <location>
        <position position="146"/>
    </location>
</feature>
<dbReference type="Proteomes" id="UP001529510">
    <property type="component" value="Unassembled WGS sequence"/>
</dbReference>
<evidence type="ECO:0000313" key="2">
    <source>
        <dbReference type="Proteomes" id="UP001529510"/>
    </source>
</evidence>
<gene>
    <name evidence="1" type="ORF">M9458_037286</name>
</gene>
<dbReference type="AlphaFoldDB" id="A0ABD0P4T3"/>
<evidence type="ECO:0000313" key="1">
    <source>
        <dbReference type="EMBL" id="KAL0169064.1"/>
    </source>
</evidence>
<dbReference type="EMBL" id="JAMKFB020000018">
    <property type="protein sequence ID" value="KAL0169064.1"/>
    <property type="molecule type" value="Genomic_DNA"/>
</dbReference>
<organism evidence="1 2">
    <name type="scientific">Cirrhinus mrigala</name>
    <name type="common">Mrigala</name>
    <dbReference type="NCBI Taxonomy" id="683832"/>
    <lineage>
        <taxon>Eukaryota</taxon>
        <taxon>Metazoa</taxon>
        <taxon>Chordata</taxon>
        <taxon>Craniata</taxon>
        <taxon>Vertebrata</taxon>
        <taxon>Euteleostomi</taxon>
        <taxon>Actinopterygii</taxon>
        <taxon>Neopterygii</taxon>
        <taxon>Teleostei</taxon>
        <taxon>Ostariophysi</taxon>
        <taxon>Cypriniformes</taxon>
        <taxon>Cyprinidae</taxon>
        <taxon>Labeoninae</taxon>
        <taxon>Labeonini</taxon>
        <taxon>Cirrhinus</taxon>
    </lineage>
</organism>
<comment type="caution">
    <text evidence="1">The sequence shown here is derived from an EMBL/GenBank/DDBJ whole genome shotgun (WGS) entry which is preliminary data.</text>
</comment>
<accession>A0ABD0P4T3</accession>
<feature type="non-terminal residue" evidence="1">
    <location>
        <position position="1"/>
    </location>
</feature>
<dbReference type="PANTHER" id="PTHR35617:SF3">
    <property type="entry name" value="CORE-BINDING (CB) DOMAIN-CONTAINING PROTEIN"/>
    <property type="match status" value="1"/>
</dbReference>
<dbReference type="PANTHER" id="PTHR35617">
    <property type="entry name" value="PHAGE_INTEGRASE DOMAIN-CONTAINING PROTEIN"/>
    <property type="match status" value="1"/>
</dbReference>
<protein>
    <submittedName>
        <fullName evidence="1">Uncharacterized protein</fullName>
    </submittedName>
</protein>